<evidence type="ECO:0000313" key="5">
    <source>
        <dbReference type="Proteomes" id="UP000253816"/>
    </source>
</evidence>
<comment type="subunit">
    <text evidence="2">DNA polymerase III contains a core (composed of alpha, epsilon and theta chains) that associates with a tau subunit. This core dimerizes to form the POLIII' complex. PolIII' associates with the gamma complex (composed of gamma, delta, delta', psi and chi chains) and with the beta chain to form the complete DNA polymerase III complex.</text>
</comment>
<protein>
    <submittedName>
        <fullName evidence="4">DNA polymerase III epsilon chain</fullName>
    </submittedName>
</protein>
<organism evidence="4 5">
    <name type="scientific">Candidatus Similichlamydia laticola</name>
    <dbReference type="NCBI Taxonomy" id="2170265"/>
    <lineage>
        <taxon>Bacteria</taxon>
        <taxon>Pseudomonadati</taxon>
        <taxon>Chlamydiota</taxon>
        <taxon>Chlamydiia</taxon>
        <taxon>Parachlamydiales</taxon>
        <taxon>Candidatus Parilichlamydiaceae</taxon>
        <taxon>Candidatus Similichlamydia</taxon>
    </lineage>
</organism>
<comment type="caution">
    <text evidence="4">The sequence shown here is derived from an EMBL/GenBank/DDBJ whole genome shotgun (WGS) entry which is preliminary data.</text>
</comment>
<dbReference type="Gene3D" id="3.30.420.10">
    <property type="entry name" value="Ribonuclease H-like superfamily/Ribonuclease H"/>
    <property type="match status" value="1"/>
</dbReference>
<dbReference type="Pfam" id="PF12843">
    <property type="entry name" value="QSregVF_b"/>
    <property type="match status" value="1"/>
</dbReference>
<dbReference type="InterPro" id="IPR012337">
    <property type="entry name" value="RNaseH-like_sf"/>
</dbReference>
<name>A0A369KB89_9BACT</name>
<keyword evidence="5" id="KW-1185">Reference proteome</keyword>
<dbReference type="Proteomes" id="UP000253816">
    <property type="component" value="Unassembled WGS sequence"/>
</dbReference>
<dbReference type="NCBIfam" id="NF004964">
    <property type="entry name" value="PRK06310.1"/>
    <property type="match status" value="1"/>
</dbReference>
<dbReference type="EMBL" id="QQBG01000002">
    <property type="protein sequence ID" value="RDB31869.1"/>
    <property type="molecule type" value="Genomic_DNA"/>
</dbReference>
<dbReference type="RefSeq" id="WP_181860253.1">
    <property type="nucleotide sequence ID" value="NZ_QQBG01000002.1"/>
</dbReference>
<dbReference type="GO" id="GO:0008408">
    <property type="term" value="F:3'-5' exonuclease activity"/>
    <property type="evidence" value="ECO:0007669"/>
    <property type="project" value="TreeGrafter"/>
</dbReference>
<dbReference type="FunFam" id="3.30.420.10:FF:000045">
    <property type="entry name" value="3'-5' exonuclease DinG"/>
    <property type="match status" value="1"/>
</dbReference>
<dbReference type="InterPro" id="IPR006054">
    <property type="entry name" value="DnaQ"/>
</dbReference>
<dbReference type="GO" id="GO:0005829">
    <property type="term" value="C:cytosol"/>
    <property type="evidence" value="ECO:0007669"/>
    <property type="project" value="TreeGrafter"/>
</dbReference>
<dbReference type="SMART" id="SM00479">
    <property type="entry name" value="EXOIII"/>
    <property type="match status" value="1"/>
</dbReference>
<reference evidence="4 5" key="1">
    <citation type="submission" date="2018-07" db="EMBL/GenBank/DDBJ databases">
        <title>Comparative genomics of the Candidatus Parilichlamydiaceae reveals evidence of convergent evolution and genome reduction in the phylum Chlamydiae.</title>
        <authorList>
            <person name="Taylor-Brown A."/>
            <person name="Polkinghorne A."/>
        </authorList>
    </citation>
    <scope>NUCLEOTIDE SEQUENCE [LARGE SCALE GENOMIC DNA]</scope>
    <source>
        <strain evidence="4 5">Hat2</strain>
    </source>
</reference>
<feature type="domain" description="Exonuclease" evidence="3">
    <location>
        <begin position="8"/>
        <end position="174"/>
    </location>
</feature>
<evidence type="ECO:0000256" key="2">
    <source>
        <dbReference type="ARBA" id="ARBA00026073"/>
    </source>
</evidence>
<dbReference type="Pfam" id="PF00929">
    <property type="entry name" value="RNase_T"/>
    <property type="match status" value="1"/>
</dbReference>
<dbReference type="InterPro" id="IPR013520">
    <property type="entry name" value="Ribonucl_H"/>
</dbReference>
<accession>A0A369KB89</accession>
<dbReference type="GO" id="GO:0045004">
    <property type="term" value="P:DNA replication proofreading"/>
    <property type="evidence" value="ECO:0007669"/>
    <property type="project" value="TreeGrafter"/>
</dbReference>
<gene>
    <name evidence="4" type="ORF">HAT2_00017</name>
</gene>
<dbReference type="AlphaFoldDB" id="A0A369KB89"/>
<dbReference type="GO" id="GO:0003677">
    <property type="term" value="F:DNA binding"/>
    <property type="evidence" value="ECO:0007669"/>
    <property type="project" value="InterPro"/>
</dbReference>
<sequence>MQRIEETTFVCIDCEATGLNLEQDRIIEIALAVFKNGQIEEEYTTLLDPGCPIPSASEKIHLIRNEMVKGQPIFLEVAPQIFSLLERGAVVGHSISFDLELIRKEAERSGLDWQGTPLLIDTLRLARSYGKCPLLSLDALCQHFGIPLECHHRAMSDVRSTISLFQRLVQGFTYLETVQTLLDKPIEMKFMPLGEYRGFAIRQLPLSYLKWATKKKFDLDLHYSLSKELQRRRNDVRN</sequence>
<proteinExistence type="predicted"/>
<dbReference type="SUPFAM" id="SSF53098">
    <property type="entry name" value="Ribonuclease H-like"/>
    <property type="match status" value="1"/>
</dbReference>
<comment type="function">
    <text evidence="1">DNA polymerase III is a complex, multichain enzyme responsible for most of the replicative synthesis in bacteria. The epsilon subunit contain the editing function and is a proofreading 3'-5' exonuclease.</text>
</comment>
<evidence type="ECO:0000256" key="1">
    <source>
        <dbReference type="ARBA" id="ARBA00025483"/>
    </source>
</evidence>
<dbReference type="GO" id="GO:0003887">
    <property type="term" value="F:DNA-directed DNA polymerase activity"/>
    <property type="evidence" value="ECO:0007669"/>
    <property type="project" value="InterPro"/>
</dbReference>
<dbReference type="CDD" id="cd06127">
    <property type="entry name" value="DEDDh"/>
    <property type="match status" value="1"/>
</dbReference>
<evidence type="ECO:0000313" key="4">
    <source>
        <dbReference type="EMBL" id="RDB31869.1"/>
    </source>
</evidence>
<dbReference type="NCBIfam" id="TIGR00573">
    <property type="entry name" value="dnaq"/>
    <property type="match status" value="1"/>
</dbReference>
<dbReference type="PANTHER" id="PTHR30231">
    <property type="entry name" value="DNA POLYMERASE III SUBUNIT EPSILON"/>
    <property type="match status" value="1"/>
</dbReference>
<evidence type="ECO:0000259" key="3">
    <source>
        <dbReference type="SMART" id="SM00479"/>
    </source>
</evidence>
<dbReference type="PANTHER" id="PTHR30231:SF41">
    <property type="entry name" value="DNA POLYMERASE III SUBUNIT EPSILON"/>
    <property type="match status" value="1"/>
</dbReference>
<dbReference type="InterPro" id="IPR024530">
    <property type="entry name" value="QSregVF_b"/>
</dbReference>
<dbReference type="InterPro" id="IPR036397">
    <property type="entry name" value="RNaseH_sf"/>
</dbReference>